<accession>A0A2T0U375</accession>
<dbReference type="EMBL" id="PVTH01000006">
    <property type="protein sequence ID" value="PRY52366.1"/>
    <property type="molecule type" value="Genomic_DNA"/>
</dbReference>
<organism evidence="1 2">
    <name type="scientific">Arcticibacter pallidicorallinus</name>
    <dbReference type="NCBI Taxonomy" id="1259464"/>
    <lineage>
        <taxon>Bacteria</taxon>
        <taxon>Pseudomonadati</taxon>
        <taxon>Bacteroidota</taxon>
        <taxon>Sphingobacteriia</taxon>
        <taxon>Sphingobacteriales</taxon>
        <taxon>Sphingobacteriaceae</taxon>
        <taxon>Arcticibacter</taxon>
    </lineage>
</organism>
<sequence>MPSESRETGGYSILYKPLFRQYLSRDMSDYDTLSRTYQGREARYIGQHRDADL</sequence>
<keyword evidence="2" id="KW-1185">Reference proteome</keyword>
<dbReference type="Proteomes" id="UP000238034">
    <property type="component" value="Unassembled WGS sequence"/>
</dbReference>
<reference evidence="1 2" key="1">
    <citation type="submission" date="2018-03" db="EMBL/GenBank/DDBJ databases">
        <title>Genomic Encyclopedia of Type Strains, Phase III (KMG-III): the genomes of soil and plant-associated and newly described type strains.</title>
        <authorList>
            <person name="Whitman W."/>
        </authorList>
    </citation>
    <scope>NUCLEOTIDE SEQUENCE [LARGE SCALE GENOMIC DNA]</scope>
    <source>
        <strain evidence="1 2">CGMCC 1.9313</strain>
    </source>
</reference>
<comment type="caution">
    <text evidence="1">The sequence shown here is derived from an EMBL/GenBank/DDBJ whole genome shotgun (WGS) entry which is preliminary data.</text>
</comment>
<name>A0A2T0U375_9SPHI</name>
<gene>
    <name evidence="1" type="ORF">B0I27_106126</name>
</gene>
<evidence type="ECO:0000313" key="1">
    <source>
        <dbReference type="EMBL" id="PRY52366.1"/>
    </source>
</evidence>
<proteinExistence type="predicted"/>
<evidence type="ECO:0000313" key="2">
    <source>
        <dbReference type="Proteomes" id="UP000238034"/>
    </source>
</evidence>
<protein>
    <submittedName>
        <fullName evidence="1">Uncharacterized protein</fullName>
    </submittedName>
</protein>
<dbReference type="AlphaFoldDB" id="A0A2T0U375"/>